<keyword evidence="3" id="KW-0240">DNA-directed RNA polymerase</keyword>
<dbReference type="InterPro" id="IPR015712">
    <property type="entry name" value="DNA-dir_RNA_pol_su2"/>
</dbReference>
<feature type="domain" description="DNA-directed RNA polymerase subunit 2 hybrid-binding" evidence="10">
    <location>
        <begin position="740"/>
        <end position="960"/>
    </location>
</feature>
<feature type="compositionally biased region" description="Low complexity" evidence="9">
    <location>
        <begin position="1454"/>
        <end position="1471"/>
    </location>
</feature>
<proteinExistence type="inferred from homology"/>
<evidence type="ECO:0000256" key="7">
    <source>
        <dbReference type="ARBA" id="ARBA00022833"/>
    </source>
</evidence>
<dbReference type="EC" id="2.7.7.6" evidence="2"/>
<dbReference type="GO" id="GO:0032549">
    <property type="term" value="F:ribonucleoside binding"/>
    <property type="evidence" value="ECO:0007669"/>
    <property type="project" value="InterPro"/>
</dbReference>
<dbReference type="Pfam" id="PF04563">
    <property type="entry name" value="RNA_pol_Rpb2_1"/>
    <property type="match status" value="1"/>
</dbReference>
<evidence type="ECO:0000256" key="4">
    <source>
        <dbReference type="ARBA" id="ARBA00022679"/>
    </source>
</evidence>
<evidence type="ECO:0000256" key="5">
    <source>
        <dbReference type="ARBA" id="ARBA00022695"/>
    </source>
</evidence>
<dbReference type="Gene3D" id="3.90.1800.10">
    <property type="entry name" value="RNA polymerase alpha subunit dimerisation domain"/>
    <property type="match status" value="1"/>
</dbReference>
<sequence length="1604" mass="181092">MSELVNGEQARKLATELIHSYFTTQVNPLVRHHIDSYDQFLQNDIQAIIHSNNPIQLFKNPKGSRSNTTNYKYKVEIYIGGEDSTKLYIGTPTIVLGNDVRALFPNEARLRNLTYGVQVQADIFVKVSIKLDNGELLEKEITIEKMNLCTIPLMLHSRYCMLHNKPSTVLQQMGECPYDQGGYFIVDGSEKVLVTRQEGAFNTLWINNQPRDPAVQIYASISSLNPISHEVKRVSFYWTREKIKGIYKFGQLSGSEFKPAILEVGIPYVLKPVPIFVLFRAMGLQTDKEIIETIFPDLNHPETALLADLLIPSINAAAPFLDTYSSIQYIKLLTKGFSEFHVLDILHNHLFPHVDDTYAGTRRAFLGECVRKILRVIQGLEAPASRDDTRNQRLLTSGFLCQILFQNIYKTYLKRISLNIDNTFAYNESVYSDENFVNIFAEGNRRTIFAVDHIKTGLMRGFKGKWLIGNNKEESGLIQEMSRLSYIDFMSHVRRVLLNFDTSMKLTGPRRLNPSQYGYFCTSETPSGGSIGVTKNLSMFTSISTVVHPKPLIDWLFSKGGIVKCEYVTPSLAAIMVPVYINSGILGYTRQPRVLTNTLRLLKRTGCLPPFSSSGFSIPERKVFIYLDEGRPLRPLIICEPRGSLRPFAVQSWRDLVVGSLPLAKEKNIQVYSTEFYDPLANKQESTLEDYVAFLKPYQCKIEYIDPYEHNECLIANLPEYIIPETTHMEVHPSSIMGIIAGSIPFANHNQSPRNQLGSSQSKQGLSLYITNWKHRYDNTANILCYGQTPLVRTIYQDYIGGGLLPYGENVILAMGMYGGYNQEDGIIMNMDAMQRGQFRSINYRSYEAFEEDDDLAHTQTRIGHPKNIPAWLSLKTNLDYGKIDDSGIIKPGEYVDQNTVIVSRYMVAGDKITDASITPQVWTRGHVEDVVVLVNPKGLRLVKIRITQDRMPELGDKFCMTPDHNVLTPTGWISITEVTTDTLIAQLDQETHEIQFVNPKEVISSPHNDALYEIITEEGSHMVTALHRVYVQDSYGKIMFIHAYLLYHTYKLGFLLYDENLELHLITKIIYHLPNTIHTTVHCVSVPSGIFLAYRINSEVGFWTGNSNRHGQKGTLNILYRGHDMPRTADGIVPDMIMNPTAIPSRMTIGQILEMMLGNVAANVGAIGNGTTFMNDGSPHEMLGSILEQLGLNKLSNQILYNGMNGEQMTADIYMGVVYGMRLKHMTEDKWNARGEGRREQRTHQPTGGRGNEGGLKIGEMERDAIVAHGITSFLQESMMKRSDGSSFIICNGCGTLPIYNEKESFYLCPLCDGPVQYIGNSVNTLDPIPSPERPTATFSKIEMPYATKLFIQEMETYTNMSMRILTTKSVIKLKGIESVEELVEGSIGSEQPFSQIIYPEYSVPELNTIIQTPTTANVTQELAKINAIQVNEESMQEQLPADGALLPETQPQLQVQQPQVQQPQVQQPQPQQPQPQQPQPQQPQPQQPQQPQVTRQVRIRPRVQQGGAQEQIEPEFVTQTDVPILVIDTGPEAMASEGLRPPRDSIPVNNQPVLQEESYNQPSRPRRQSRLPQQQQQQQDNNEEEPPKQVYTSAPVKVMKLG</sequence>
<accession>A0A6C0HEZ1</accession>
<dbReference type="Gene3D" id="2.170.16.10">
    <property type="entry name" value="Hedgehog/Intein (Hint) domain"/>
    <property type="match status" value="1"/>
</dbReference>
<dbReference type="Pfam" id="PF04561">
    <property type="entry name" value="RNA_pol_Rpb2_2"/>
    <property type="match status" value="1"/>
</dbReference>
<dbReference type="InterPro" id="IPR007646">
    <property type="entry name" value="RNA_pol_Rpb2_4"/>
</dbReference>
<dbReference type="InterPro" id="IPR007642">
    <property type="entry name" value="RNA_pol_Rpb2_2"/>
</dbReference>
<keyword evidence="6" id="KW-0479">Metal-binding</keyword>
<evidence type="ECO:0000259" key="13">
    <source>
        <dbReference type="Pfam" id="PF04563"/>
    </source>
</evidence>
<evidence type="ECO:0000313" key="16">
    <source>
        <dbReference type="EMBL" id="QHT78940.1"/>
    </source>
</evidence>
<dbReference type="EMBL" id="MN739942">
    <property type="protein sequence ID" value="QHT78940.1"/>
    <property type="molecule type" value="Genomic_DNA"/>
</dbReference>
<organism evidence="16">
    <name type="scientific">viral metagenome</name>
    <dbReference type="NCBI Taxonomy" id="1070528"/>
    <lineage>
        <taxon>unclassified sequences</taxon>
        <taxon>metagenomes</taxon>
        <taxon>organismal metagenomes</taxon>
    </lineage>
</organism>
<dbReference type="SUPFAM" id="SSF51294">
    <property type="entry name" value="Hedgehog/intein (Hint) domain"/>
    <property type="match status" value="1"/>
</dbReference>
<keyword evidence="4" id="KW-0808">Transferase</keyword>
<dbReference type="InterPro" id="IPR007641">
    <property type="entry name" value="RNA_pol_Rpb2_7"/>
</dbReference>
<feature type="domain" description="DNA-directed RNA polymerase subunit 2 hybrid-binding" evidence="10">
    <location>
        <begin position="1108"/>
        <end position="1251"/>
    </location>
</feature>
<dbReference type="GO" id="GO:0046872">
    <property type="term" value="F:metal ion binding"/>
    <property type="evidence" value="ECO:0007669"/>
    <property type="project" value="UniProtKB-KW"/>
</dbReference>
<dbReference type="GO" id="GO:0000428">
    <property type="term" value="C:DNA-directed RNA polymerase complex"/>
    <property type="evidence" value="ECO:0007669"/>
    <property type="project" value="UniProtKB-KW"/>
</dbReference>
<dbReference type="SUPFAM" id="SSF64484">
    <property type="entry name" value="beta and beta-prime subunits of DNA dependent RNA-polymerase"/>
    <property type="match status" value="2"/>
</dbReference>
<evidence type="ECO:0000256" key="9">
    <source>
        <dbReference type="SAM" id="MobiDB-lite"/>
    </source>
</evidence>
<dbReference type="InterPro" id="IPR014724">
    <property type="entry name" value="RNA_pol_RPB2_OB-fold"/>
</dbReference>
<dbReference type="GO" id="GO:0003677">
    <property type="term" value="F:DNA binding"/>
    <property type="evidence" value="ECO:0007669"/>
    <property type="project" value="InterPro"/>
</dbReference>
<dbReference type="InterPro" id="IPR007120">
    <property type="entry name" value="DNA-dir_RNAP_su2_dom"/>
</dbReference>
<feature type="region of interest" description="Disordered" evidence="9">
    <location>
        <begin position="1536"/>
        <end position="1604"/>
    </location>
</feature>
<dbReference type="GO" id="GO:0003899">
    <property type="term" value="F:DNA-directed RNA polymerase activity"/>
    <property type="evidence" value="ECO:0007669"/>
    <property type="project" value="UniProtKB-EC"/>
</dbReference>
<evidence type="ECO:0000259" key="14">
    <source>
        <dbReference type="Pfam" id="PF04565"/>
    </source>
</evidence>
<reference evidence="16" key="1">
    <citation type="journal article" date="2020" name="Nature">
        <title>Giant virus diversity and host interactions through global metagenomics.</title>
        <authorList>
            <person name="Schulz F."/>
            <person name="Roux S."/>
            <person name="Paez-Espino D."/>
            <person name="Jungbluth S."/>
            <person name="Walsh D.A."/>
            <person name="Denef V.J."/>
            <person name="McMahon K.D."/>
            <person name="Konstantinidis K.T."/>
            <person name="Eloe-Fadrosh E.A."/>
            <person name="Kyrpides N.C."/>
            <person name="Woyke T."/>
        </authorList>
    </citation>
    <scope>NUCLEOTIDE SEQUENCE</scope>
    <source>
        <strain evidence="16">GVMAG-M-3300023179-97</strain>
    </source>
</reference>
<dbReference type="Pfam" id="PF04560">
    <property type="entry name" value="RNA_pol_Rpb2_7"/>
    <property type="match status" value="1"/>
</dbReference>
<feature type="compositionally biased region" description="Pro residues" evidence="9">
    <location>
        <begin position="1472"/>
        <end position="1490"/>
    </location>
</feature>
<dbReference type="Gene3D" id="3.90.1100.10">
    <property type="match status" value="2"/>
</dbReference>
<feature type="domain" description="RNA polymerase Rpb2" evidence="11">
    <location>
        <begin position="1255"/>
        <end position="1359"/>
    </location>
</feature>
<evidence type="ECO:0000259" key="11">
    <source>
        <dbReference type="Pfam" id="PF04560"/>
    </source>
</evidence>
<evidence type="ECO:0000256" key="6">
    <source>
        <dbReference type="ARBA" id="ARBA00022723"/>
    </source>
</evidence>
<keyword evidence="5" id="KW-0548">Nucleotidyltransferase</keyword>
<evidence type="ECO:0000256" key="1">
    <source>
        <dbReference type="ARBA" id="ARBA00006835"/>
    </source>
</evidence>
<keyword evidence="7" id="KW-0862">Zinc</keyword>
<evidence type="ECO:0000259" key="12">
    <source>
        <dbReference type="Pfam" id="PF04561"/>
    </source>
</evidence>
<dbReference type="Gene3D" id="2.40.50.150">
    <property type="match status" value="1"/>
</dbReference>
<evidence type="ECO:0000259" key="10">
    <source>
        <dbReference type="Pfam" id="PF00562"/>
    </source>
</evidence>
<feature type="domain" description="RNA polymerase beta subunit protrusion" evidence="13">
    <location>
        <begin position="29"/>
        <end position="431"/>
    </location>
</feature>
<evidence type="ECO:0000256" key="8">
    <source>
        <dbReference type="ARBA" id="ARBA00023163"/>
    </source>
</evidence>
<feature type="region of interest" description="Disordered" evidence="9">
    <location>
        <begin position="1454"/>
        <end position="1518"/>
    </location>
</feature>
<dbReference type="Gene3D" id="2.40.270.10">
    <property type="entry name" value="DNA-directed RNA polymerase, subunit 2, domain 6"/>
    <property type="match status" value="2"/>
</dbReference>
<protein>
    <recommendedName>
        <fullName evidence="2">DNA-directed RNA polymerase</fullName>
        <ecNumber evidence="2">2.7.7.6</ecNumber>
    </recommendedName>
</protein>
<dbReference type="InterPro" id="IPR037034">
    <property type="entry name" value="RNA_pol_Rpb2_2_sf"/>
</dbReference>
<feature type="domain" description="RNA polymerase Rpb2" evidence="14">
    <location>
        <begin position="481"/>
        <end position="543"/>
    </location>
</feature>
<dbReference type="PANTHER" id="PTHR20856">
    <property type="entry name" value="DNA-DIRECTED RNA POLYMERASE I SUBUNIT 2"/>
    <property type="match status" value="1"/>
</dbReference>
<dbReference type="InterPro" id="IPR007644">
    <property type="entry name" value="RNA_pol_bsu_protrusion"/>
</dbReference>
<feature type="compositionally biased region" description="Low complexity" evidence="9">
    <location>
        <begin position="1572"/>
        <end position="1581"/>
    </location>
</feature>
<feature type="domain" description="RNA polymerase Rpb2" evidence="12">
    <location>
        <begin position="254"/>
        <end position="394"/>
    </location>
</feature>
<keyword evidence="8" id="KW-0804">Transcription</keyword>
<feature type="compositionally biased region" description="Polar residues" evidence="9">
    <location>
        <begin position="1549"/>
        <end position="1562"/>
    </location>
</feature>
<evidence type="ECO:0000256" key="3">
    <source>
        <dbReference type="ARBA" id="ARBA00022478"/>
    </source>
</evidence>
<evidence type="ECO:0000259" key="15">
    <source>
        <dbReference type="Pfam" id="PF04566"/>
    </source>
</evidence>
<dbReference type="InterPro" id="IPR036844">
    <property type="entry name" value="Hint_dom_sf"/>
</dbReference>
<feature type="compositionally biased region" description="Basic and acidic residues" evidence="9">
    <location>
        <begin position="1234"/>
        <end position="1244"/>
    </location>
</feature>
<evidence type="ECO:0000256" key="2">
    <source>
        <dbReference type="ARBA" id="ARBA00012418"/>
    </source>
</evidence>
<dbReference type="CDD" id="cd00653">
    <property type="entry name" value="RNA_pol_B_RPB2"/>
    <property type="match status" value="1"/>
</dbReference>
<dbReference type="InterPro" id="IPR007645">
    <property type="entry name" value="RNA_pol_Rpb2_3"/>
</dbReference>
<dbReference type="GO" id="GO:0006351">
    <property type="term" value="P:DNA-templated transcription"/>
    <property type="evidence" value="ECO:0007669"/>
    <property type="project" value="InterPro"/>
</dbReference>
<dbReference type="Pfam" id="PF04566">
    <property type="entry name" value="RNA_pol_Rpb2_4"/>
    <property type="match status" value="1"/>
</dbReference>
<comment type="similarity">
    <text evidence="1">Belongs to the RNA polymerase beta chain family.</text>
</comment>
<dbReference type="InterPro" id="IPR037033">
    <property type="entry name" value="DNA-dir_RNAP_su2_hyb_sf"/>
</dbReference>
<dbReference type="Pfam" id="PF04565">
    <property type="entry name" value="RNA_pol_Rpb2_3"/>
    <property type="match status" value="1"/>
</dbReference>
<dbReference type="Gene3D" id="3.90.1110.10">
    <property type="entry name" value="RNA polymerase Rpb2, domain 2"/>
    <property type="match status" value="1"/>
</dbReference>
<feature type="region of interest" description="Disordered" evidence="9">
    <location>
        <begin position="1234"/>
        <end position="1257"/>
    </location>
</feature>
<dbReference type="Pfam" id="PF00562">
    <property type="entry name" value="RNA_pol_Rpb2_6"/>
    <property type="match status" value="2"/>
</dbReference>
<name>A0A6C0HEZ1_9ZZZZ</name>
<feature type="domain" description="RNA polymerase Rpb2" evidence="15">
    <location>
        <begin position="579"/>
        <end position="640"/>
    </location>
</feature>